<proteinExistence type="predicted"/>
<keyword evidence="2" id="KW-1185">Reference proteome</keyword>
<dbReference type="Proteomes" id="UP001062846">
    <property type="component" value="Chromosome 1"/>
</dbReference>
<reference evidence="1" key="1">
    <citation type="submission" date="2022-02" db="EMBL/GenBank/DDBJ databases">
        <title>Plant Genome Project.</title>
        <authorList>
            <person name="Zhang R.-G."/>
        </authorList>
    </citation>
    <scope>NUCLEOTIDE SEQUENCE</scope>
    <source>
        <strain evidence="1">AT1</strain>
    </source>
</reference>
<accession>A0ACC0PZ34</accession>
<gene>
    <name evidence="1" type="ORF">RHMOL_Rhmol01G0069500</name>
</gene>
<evidence type="ECO:0000313" key="2">
    <source>
        <dbReference type="Proteomes" id="UP001062846"/>
    </source>
</evidence>
<evidence type="ECO:0000313" key="1">
    <source>
        <dbReference type="EMBL" id="KAI8570851.1"/>
    </source>
</evidence>
<dbReference type="EMBL" id="CM046388">
    <property type="protein sequence ID" value="KAI8570851.1"/>
    <property type="molecule type" value="Genomic_DNA"/>
</dbReference>
<comment type="caution">
    <text evidence="1">The sequence shown here is derived from an EMBL/GenBank/DDBJ whole genome shotgun (WGS) entry which is preliminary data.</text>
</comment>
<name>A0ACC0PZ34_RHOML</name>
<protein>
    <submittedName>
        <fullName evidence="1">Uncharacterized protein</fullName>
    </submittedName>
</protein>
<organism evidence="1 2">
    <name type="scientific">Rhododendron molle</name>
    <name type="common">Chinese azalea</name>
    <name type="synonym">Azalea mollis</name>
    <dbReference type="NCBI Taxonomy" id="49168"/>
    <lineage>
        <taxon>Eukaryota</taxon>
        <taxon>Viridiplantae</taxon>
        <taxon>Streptophyta</taxon>
        <taxon>Embryophyta</taxon>
        <taxon>Tracheophyta</taxon>
        <taxon>Spermatophyta</taxon>
        <taxon>Magnoliopsida</taxon>
        <taxon>eudicotyledons</taxon>
        <taxon>Gunneridae</taxon>
        <taxon>Pentapetalae</taxon>
        <taxon>asterids</taxon>
        <taxon>Ericales</taxon>
        <taxon>Ericaceae</taxon>
        <taxon>Ericoideae</taxon>
        <taxon>Rhodoreae</taxon>
        <taxon>Rhododendron</taxon>
    </lineage>
</organism>
<sequence length="678" mass="78721">MEIQDLSPDIDGDIKIISTMDCKDLVLEEDQNLDEVPEPKVGMTFNFEDDGRDYYARYAKVQGFGVVTRTSSKRNGQRTNITYCCHRGGKPRTKALNPLKAPPTSKTQCKASMNLSLQTDGKWLLNSIELKHNHELCPNRAWYLKSNRVIRPYAKRTIELNCSARRRMNKTINSCVIESRGHGKDSRNYIGNVGCLQLKEGDTEAMHKYFIKMKADNEAFFYAMDLDEENRLKNVFWADARSREAFKEFGDVVTFDTTYLVNKYNMPFAPFVGVNHHGQLILFGCGLISREDTASFVWLFETFVACMSGCSPNAIVTDQCRAMQNAISIVFPNARHRWCLWHLLKRVPEKLKGYNAYEWIKSGVLSAAYNSLTREEFEENWSNVIDKYQLEGNEWLSGLYEERHRWVPAFVKDVFWAGMSATQQSESMNAYFDGYVHSNTTLKEFVEKYENALRKKVQKEEEEDTRCFNVRVKNVSPYGFENQFLDAYTFAKCKDFRDEVAGKIVCSLSSVKVVDDHISEYEIEEDMKYGEREILKTVTFHVRYNEESKEGNCTCRLFESKGIVCKHIIVVWSRKKLNEVPEKYILRRWSKNVRRSYTRVKVSYANWECKPEWRRYDFMLDAFHKVADKAMDSETKSGRVVAKLLEAEVENEVCEGNRPMSIDVLDGIISSEWMGRSD</sequence>